<dbReference type="Gene3D" id="3.40.190.10">
    <property type="entry name" value="Periplasmic binding protein-like II"/>
    <property type="match status" value="1"/>
</dbReference>
<accession>A0A225M847</accession>
<dbReference type="InterPro" id="IPR005064">
    <property type="entry name" value="BUG"/>
</dbReference>
<dbReference type="PANTHER" id="PTHR42928">
    <property type="entry name" value="TRICARBOXYLATE-BINDING PROTEIN"/>
    <property type="match status" value="1"/>
</dbReference>
<dbReference type="SUPFAM" id="SSF53850">
    <property type="entry name" value="Periplasmic binding protein-like II"/>
    <property type="match status" value="1"/>
</dbReference>
<dbReference type="RefSeq" id="WP_088604910.1">
    <property type="nucleotide sequence ID" value="NZ_NJIH01000010.1"/>
</dbReference>
<feature type="chain" id="PRO_5013053306" evidence="2">
    <location>
        <begin position="29"/>
        <end position="335"/>
    </location>
</feature>
<dbReference type="Gene3D" id="3.40.190.150">
    <property type="entry name" value="Bordetella uptake gene, domain 1"/>
    <property type="match status" value="1"/>
</dbReference>
<comment type="caution">
    <text evidence="3">The sequence shown here is derived from an EMBL/GenBank/DDBJ whole genome shotgun (WGS) entry which is preliminary data.</text>
</comment>
<dbReference type="PANTHER" id="PTHR42928:SF5">
    <property type="entry name" value="BLR1237 PROTEIN"/>
    <property type="match status" value="1"/>
</dbReference>
<evidence type="ECO:0000313" key="3">
    <source>
        <dbReference type="EMBL" id="OWT56902.1"/>
    </source>
</evidence>
<dbReference type="OrthoDB" id="9780943at2"/>
<feature type="signal peptide" evidence="2">
    <location>
        <begin position="1"/>
        <end position="28"/>
    </location>
</feature>
<dbReference type="InterPro" id="IPR042100">
    <property type="entry name" value="Bug_dom1"/>
</dbReference>
<dbReference type="PIRSF" id="PIRSF017082">
    <property type="entry name" value="YflP"/>
    <property type="match status" value="1"/>
</dbReference>
<comment type="similarity">
    <text evidence="1">Belongs to the UPF0065 (bug) family.</text>
</comment>
<dbReference type="AlphaFoldDB" id="A0A225M847"/>
<keyword evidence="4" id="KW-1185">Reference proteome</keyword>
<name>A0A225M847_9BURK</name>
<dbReference type="Pfam" id="PF03401">
    <property type="entry name" value="TctC"/>
    <property type="match status" value="1"/>
</dbReference>
<dbReference type="EMBL" id="NJIH01000010">
    <property type="protein sequence ID" value="OWT56902.1"/>
    <property type="molecule type" value="Genomic_DNA"/>
</dbReference>
<evidence type="ECO:0000256" key="1">
    <source>
        <dbReference type="ARBA" id="ARBA00006987"/>
    </source>
</evidence>
<organism evidence="3 4">
    <name type="scientific">Candidimonas nitroreducens</name>
    <dbReference type="NCBI Taxonomy" id="683354"/>
    <lineage>
        <taxon>Bacteria</taxon>
        <taxon>Pseudomonadati</taxon>
        <taxon>Pseudomonadota</taxon>
        <taxon>Betaproteobacteria</taxon>
        <taxon>Burkholderiales</taxon>
        <taxon>Alcaligenaceae</taxon>
        <taxon>Candidimonas</taxon>
    </lineage>
</organism>
<evidence type="ECO:0000256" key="2">
    <source>
        <dbReference type="SAM" id="SignalP"/>
    </source>
</evidence>
<reference evidence="4" key="1">
    <citation type="submission" date="2017-06" db="EMBL/GenBank/DDBJ databases">
        <title>Herbaspirillum phytohormonus sp. nov., isolated from the root nodule of Robinia pseudoacacia in lead-zinc mine.</title>
        <authorList>
            <person name="Fan M."/>
            <person name="Lin Y."/>
        </authorList>
    </citation>
    <scope>NUCLEOTIDE SEQUENCE [LARGE SCALE GENOMIC DNA]</scope>
    <source>
        <strain evidence="4">SC-089</strain>
    </source>
</reference>
<dbReference type="Proteomes" id="UP000214603">
    <property type="component" value="Unassembled WGS sequence"/>
</dbReference>
<evidence type="ECO:0000313" key="4">
    <source>
        <dbReference type="Proteomes" id="UP000214603"/>
    </source>
</evidence>
<gene>
    <name evidence="3" type="ORF">CEY11_18685</name>
</gene>
<keyword evidence="2" id="KW-0732">Signal</keyword>
<proteinExistence type="inferred from homology"/>
<protein>
    <submittedName>
        <fullName evidence="3">MFS transporter</fullName>
    </submittedName>
</protein>
<dbReference type="CDD" id="cd07012">
    <property type="entry name" value="PBP2_Bug_TTT"/>
    <property type="match status" value="1"/>
</dbReference>
<sequence length="335" mass="35806">MEPEKWARRYWLATAASLLLAASAPVPALSAAYPSRPITLIVPFAAGSSTDSVVRPLAKKLAHLLHVQIIVLNRPGGNFAVASNVLKASPADGYTLLVATGSMLVQNYVLGKNVGYDPLRDFSFIGTIGIHPGILVARNNLPANDAHSLFAYARAHPGQLNFASGGVGSASHVMMEYVLSALHTDMVHVPMSGDNQAMLELAAGRVDVALTAAQVALPLVKAGRVKAMAVTTPERLAYLPNVPTFSQAGLLGVESVHPYGLAGLVGPAGMPLVDVQIIGKALRQIISSSEESITLRDRFHMEPYAKTSEEFRHLIQIQIRNWAEIAERMRASPRS</sequence>